<protein>
    <submittedName>
        <fullName evidence="1">Uncharacterized protein</fullName>
    </submittedName>
</protein>
<keyword evidence="2" id="KW-1185">Reference proteome</keyword>
<gene>
    <name evidence="1" type="ORF">ACFQ08_00915</name>
</gene>
<accession>A0ABW3DGV7</accession>
<organism evidence="1 2">
    <name type="scientific">Streptosporangium algeriense</name>
    <dbReference type="NCBI Taxonomy" id="1682748"/>
    <lineage>
        <taxon>Bacteria</taxon>
        <taxon>Bacillati</taxon>
        <taxon>Actinomycetota</taxon>
        <taxon>Actinomycetes</taxon>
        <taxon>Streptosporangiales</taxon>
        <taxon>Streptosporangiaceae</taxon>
        <taxon>Streptosporangium</taxon>
    </lineage>
</organism>
<name>A0ABW3DGV7_9ACTN</name>
<evidence type="ECO:0000313" key="1">
    <source>
        <dbReference type="EMBL" id="MFD0883128.1"/>
    </source>
</evidence>
<comment type="caution">
    <text evidence="1">The sequence shown here is derived from an EMBL/GenBank/DDBJ whole genome shotgun (WGS) entry which is preliminary data.</text>
</comment>
<proteinExistence type="predicted"/>
<sequence>MNVLRDASAKRDRLGRGRSWRTRLGATASIAILFSGLLTPGTAHAGDIVPCPANITEWKFIGINRSGFIWEGYRFTTLSVTPQFLIGDGRVLDNNTDLPVNYTISSSVSQTYTVSASTGVTANVGSYLTHSVNSSIVMSRTTAIGVTLATTVPAHTRLIAEYGVEGYDVSYAIEAWRVKRRNNVPPTTGDQCEEWGWYPQRTIAPTHLEGWRLRTA</sequence>
<dbReference type="EMBL" id="JBHTHX010000008">
    <property type="protein sequence ID" value="MFD0883128.1"/>
    <property type="molecule type" value="Genomic_DNA"/>
</dbReference>
<dbReference type="Proteomes" id="UP001597024">
    <property type="component" value="Unassembled WGS sequence"/>
</dbReference>
<evidence type="ECO:0000313" key="2">
    <source>
        <dbReference type="Proteomes" id="UP001597024"/>
    </source>
</evidence>
<reference evidence="2" key="1">
    <citation type="journal article" date="2019" name="Int. J. Syst. Evol. Microbiol.">
        <title>The Global Catalogue of Microorganisms (GCM) 10K type strain sequencing project: providing services to taxonomists for standard genome sequencing and annotation.</title>
        <authorList>
            <consortium name="The Broad Institute Genomics Platform"/>
            <consortium name="The Broad Institute Genome Sequencing Center for Infectious Disease"/>
            <person name="Wu L."/>
            <person name="Ma J."/>
        </authorList>
    </citation>
    <scope>NUCLEOTIDE SEQUENCE [LARGE SCALE GENOMIC DNA]</scope>
    <source>
        <strain evidence="2">CCUG 62974</strain>
    </source>
</reference>